<evidence type="ECO:0000313" key="15">
    <source>
        <dbReference type="Proteomes" id="UP000297951"/>
    </source>
</evidence>
<keyword evidence="5 12" id="KW-0812">Transmembrane</keyword>
<gene>
    <name evidence="14" type="ORF">E4U03_00695</name>
</gene>
<dbReference type="GO" id="GO:0015833">
    <property type="term" value="P:peptide transport"/>
    <property type="evidence" value="ECO:0007669"/>
    <property type="project" value="UniProtKB-KW"/>
</dbReference>
<evidence type="ECO:0000259" key="13">
    <source>
        <dbReference type="PROSITE" id="PS50928"/>
    </source>
</evidence>
<dbReference type="InterPro" id="IPR000515">
    <property type="entry name" value="MetI-like"/>
</dbReference>
<evidence type="ECO:0000256" key="6">
    <source>
        <dbReference type="ARBA" id="ARBA00022856"/>
    </source>
</evidence>
<comment type="caution">
    <text evidence="14">The sequence shown here is derived from an EMBL/GenBank/DDBJ whole genome shotgun (WGS) entry which is preliminary data.</text>
</comment>
<dbReference type="STRING" id="85336.A7979_01495"/>
<feature type="transmembrane region" description="Helical" evidence="12">
    <location>
        <begin position="140"/>
        <end position="161"/>
    </location>
</feature>
<keyword evidence="9 12" id="KW-0472">Membrane</keyword>
<name>A0A4Y9F6B8_9MICC</name>
<dbReference type="CDD" id="cd06261">
    <property type="entry name" value="TM_PBP2"/>
    <property type="match status" value="1"/>
</dbReference>
<dbReference type="Gene3D" id="1.10.3720.10">
    <property type="entry name" value="MetI-like"/>
    <property type="match status" value="1"/>
</dbReference>
<protein>
    <recommendedName>
        <fullName evidence="11">Oligopeptide transport system permease protein OppC</fullName>
    </recommendedName>
</protein>
<feature type="transmembrane region" description="Helical" evidence="12">
    <location>
        <begin position="109"/>
        <end position="133"/>
    </location>
</feature>
<comment type="subcellular location">
    <subcellularLocation>
        <location evidence="1">Cell inner membrane</location>
        <topology evidence="1">Multi-pass membrane protein</topology>
    </subcellularLocation>
    <subcellularLocation>
        <location evidence="12">Cell membrane</location>
        <topology evidence="12">Multi-pass membrane protein</topology>
    </subcellularLocation>
</comment>
<dbReference type="PROSITE" id="PS50928">
    <property type="entry name" value="ABC_TM1"/>
    <property type="match status" value="1"/>
</dbReference>
<evidence type="ECO:0000256" key="10">
    <source>
        <dbReference type="ARBA" id="ARBA00024202"/>
    </source>
</evidence>
<dbReference type="AlphaFoldDB" id="A0A4Y9F6B8"/>
<dbReference type="PANTHER" id="PTHR43386">
    <property type="entry name" value="OLIGOPEPTIDE TRANSPORT SYSTEM PERMEASE PROTEIN APPC"/>
    <property type="match status" value="1"/>
</dbReference>
<dbReference type="InterPro" id="IPR025966">
    <property type="entry name" value="OppC_N"/>
</dbReference>
<keyword evidence="6" id="KW-0571">Peptide transport</keyword>
<reference evidence="14 15" key="1">
    <citation type="submission" date="2019-03" db="EMBL/GenBank/DDBJ databases">
        <title>Diversity of the mouse oral microbiome.</title>
        <authorList>
            <person name="Joseph S."/>
            <person name="Aduse-Opoku J."/>
            <person name="Curtis M."/>
            <person name="Wade W."/>
            <person name="Hashim A."/>
        </authorList>
    </citation>
    <scope>NUCLEOTIDE SEQUENCE [LARGE SCALE GENOMIC DNA]</scope>
    <source>
        <strain evidence="15">irhom_31</strain>
    </source>
</reference>
<evidence type="ECO:0000256" key="2">
    <source>
        <dbReference type="ARBA" id="ARBA00022448"/>
    </source>
</evidence>
<keyword evidence="4" id="KW-0997">Cell inner membrane</keyword>
<organism evidence="14 15">
    <name type="scientific">Rothia nasimurium</name>
    <dbReference type="NCBI Taxonomy" id="85336"/>
    <lineage>
        <taxon>Bacteria</taxon>
        <taxon>Bacillati</taxon>
        <taxon>Actinomycetota</taxon>
        <taxon>Actinomycetes</taxon>
        <taxon>Micrococcales</taxon>
        <taxon>Micrococcaceae</taxon>
        <taxon>Rothia</taxon>
    </lineage>
</organism>
<evidence type="ECO:0000256" key="1">
    <source>
        <dbReference type="ARBA" id="ARBA00004429"/>
    </source>
</evidence>
<evidence type="ECO:0000256" key="4">
    <source>
        <dbReference type="ARBA" id="ARBA00022519"/>
    </source>
</evidence>
<feature type="transmembrane region" description="Helical" evidence="12">
    <location>
        <begin position="173"/>
        <end position="195"/>
    </location>
</feature>
<feature type="transmembrane region" description="Helical" evidence="12">
    <location>
        <begin position="45"/>
        <end position="65"/>
    </location>
</feature>
<dbReference type="GO" id="GO:0015031">
    <property type="term" value="P:protein transport"/>
    <property type="evidence" value="ECO:0007669"/>
    <property type="project" value="UniProtKB-KW"/>
</dbReference>
<evidence type="ECO:0000256" key="7">
    <source>
        <dbReference type="ARBA" id="ARBA00022927"/>
    </source>
</evidence>
<keyword evidence="7" id="KW-0653">Protein transport</keyword>
<dbReference type="Pfam" id="PF12911">
    <property type="entry name" value="OppC_N"/>
    <property type="match status" value="1"/>
</dbReference>
<keyword evidence="8 12" id="KW-1133">Transmembrane helix</keyword>
<dbReference type="SUPFAM" id="SSF161098">
    <property type="entry name" value="MetI-like"/>
    <property type="match status" value="1"/>
</dbReference>
<dbReference type="InterPro" id="IPR050366">
    <property type="entry name" value="BP-dependent_transpt_permease"/>
</dbReference>
<evidence type="ECO:0000256" key="12">
    <source>
        <dbReference type="RuleBase" id="RU363032"/>
    </source>
</evidence>
<dbReference type="InterPro" id="IPR035906">
    <property type="entry name" value="MetI-like_sf"/>
</dbReference>
<dbReference type="Pfam" id="PF00528">
    <property type="entry name" value="BPD_transp_1"/>
    <property type="match status" value="1"/>
</dbReference>
<dbReference type="GO" id="GO:0005886">
    <property type="term" value="C:plasma membrane"/>
    <property type="evidence" value="ECO:0007669"/>
    <property type="project" value="UniProtKB-SubCell"/>
</dbReference>
<keyword evidence="3" id="KW-1003">Cell membrane</keyword>
<sequence length="324" mass="35630">MSNSPSIDHNNLTGIITRVDQTNADFDIISKKKIIFRRFMRNKTAVFGLVVLLLVIAFGLFGGFLSKWDTTTIDPFYISTGPSAEHWFGTTSAGTDLYAQMVEAVRTSVFIGLIVGGVSVIFAAIYGCVMAYFGGKIDKTLLFVLETLIMAPSLLVVAIVINGAGGQAIRDNLPGWLILTIVLLIFSWMYTARVIRAMAMSLISRDFVKAARYMGVHPLKIVWRHLVPNIGSLMVLEFTRGITAAILAEVSFTFIGIGVKYPNFSLGSLIAQASSQINTLPWMFWIPLLFFFLLVGPLALMNDGLRDAFDPTSLSVGKVKKKKK</sequence>
<accession>A0A4Y9F6B8</accession>
<proteinExistence type="inferred from homology"/>
<feature type="domain" description="ABC transmembrane type-1" evidence="13">
    <location>
        <begin position="105"/>
        <end position="302"/>
    </location>
</feature>
<evidence type="ECO:0000313" key="14">
    <source>
        <dbReference type="EMBL" id="TFU24127.1"/>
    </source>
</evidence>
<evidence type="ECO:0000256" key="3">
    <source>
        <dbReference type="ARBA" id="ARBA00022475"/>
    </source>
</evidence>
<dbReference type="EMBL" id="SPQC01000002">
    <property type="protein sequence ID" value="TFU24127.1"/>
    <property type="molecule type" value="Genomic_DNA"/>
</dbReference>
<feature type="transmembrane region" description="Helical" evidence="12">
    <location>
        <begin position="282"/>
        <end position="300"/>
    </location>
</feature>
<keyword evidence="2 12" id="KW-0813">Transport</keyword>
<feature type="transmembrane region" description="Helical" evidence="12">
    <location>
        <begin position="242"/>
        <end position="262"/>
    </location>
</feature>
<evidence type="ECO:0000256" key="5">
    <source>
        <dbReference type="ARBA" id="ARBA00022692"/>
    </source>
</evidence>
<dbReference type="GO" id="GO:0055085">
    <property type="term" value="P:transmembrane transport"/>
    <property type="evidence" value="ECO:0007669"/>
    <property type="project" value="InterPro"/>
</dbReference>
<evidence type="ECO:0000256" key="8">
    <source>
        <dbReference type="ARBA" id="ARBA00022989"/>
    </source>
</evidence>
<dbReference type="RefSeq" id="WP_135011082.1">
    <property type="nucleotide sequence ID" value="NZ_JADGLK010000002.1"/>
</dbReference>
<comment type="similarity">
    <text evidence="10">Belongs to the binding-protein-dependent transport system permease family. OppBC subfamily.</text>
</comment>
<dbReference type="OrthoDB" id="6637947at2"/>
<evidence type="ECO:0000256" key="9">
    <source>
        <dbReference type="ARBA" id="ARBA00023136"/>
    </source>
</evidence>
<evidence type="ECO:0000256" key="11">
    <source>
        <dbReference type="ARBA" id="ARBA00072251"/>
    </source>
</evidence>
<dbReference type="PANTHER" id="PTHR43386:SF2">
    <property type="entry name" value="OLIGOPEPTIDE TRANSPORT SYSTEM PERMEASE PROTEIN OPPC"/>
    <property type="match status" value="1"/>
</dbReference>
<dbReference type="Proteomes" id="UP000297951">
    <property type="component" value="Unassembled WGS sequence"/>
</dbReference>